<dbReference type="EMBL" id="PDEP01000002">
    <property type="protein sequence ID" value="PEN08885.1"/>
    <property type="molecule type" value="Genomic_DNA"/>
</dbReference>
<dbReference type="InterPro" id="IPR036388">
    <property type="entry name" value="WH-like_DNA-bd_sf"/>
</dbReference>
<evidence type="ECO:0000256" key="3">
    <source>
        <dbReference type="ARBA" id="ARBA00023082"/>
    </source>
</evidence>
<dbReference type="PANTHER" id="PTHR43133">
    <property type="entry name" value="RNA POLYMERASE ECF-TYPE SIGMA FACTO"/>
    <property type="match status" value="1"/>
</dbReference>
<keyword evidence="5" id="KW-0804">Transcription</keyword>
<dbReference type="Gene3D" id="1.10.1740.10">
    <property type="match status" value="1"/>
</dbReference>
<gene>
    <name evidence="8" type="ORF">CRI93_03825</name>
</gene>
<evidence type="ECO:0000313" key="8">
    <source>
        <dbReference type="EMBL" id="PEN08885.1"/>
    </source>
</evidence>
<dbReference type="GO" id="GO:0016987">
    <property type="term" value="F:sigma factor activity"/>
    <property type="evidence" value="ECO:0007669"/>
    <property type="project" value="UniProtKB-KW"/>
</dbReference>
<comment type="similarity">
    <text evidence="1">Belongs to the sigma-70 factor family. ECF subfamily.</text>
</comment>
<dbReference type="Proteomes" id="UP000221024">
    <property type="component" value="Unassembled WGS sequence"/>
</dbReference>
<dbReference type="OrthoDB" id="9790423at2"/>
<protein>
    <recommendedName>
        <fullName evidence="10">RNA polymerase subunit sigma-70</fullName>
    </recommendedName>
</protein>
<feature type="domain" description="RNA polymerase sigma-70 region 4" evidence="7">
    <location>
        <begin position="149"/>
        <end position="198"/>
    </location>
</feature>
<feature type="domain" description="RNA polymerase sigma-70 region 2" evidence="6">
    <location>
        <begin position="41"/>
        <end position="107"/>
    </location>
</feature>
<evidence type="ECO:0000256" key="1">
    <source>
        <dbReference type="ARBA" id="ARBA00010641"/>
    </source>
</evidence>
<dbReference type="InterPro" id="IPR007630">
    <property type="entry name" value="RNA_pol_sigma70_r4"/>
</dbReference>
<proteinExistence type="inferred from homology"/>
<dbReference type="Pfam" id="PF04542">
    <property type="entry name" value="Sigma70_r2"/>
    <property type="match status" value="1"/>
</dbReference>
<dbReference type="InterPro" id="IPR007627">
    <property type="entry name" value="RNA_pol_sigma70_r2"/>
</dbReference>
<dbReference type="InterPro" id="IPR013324">
    <property type="entry name" value="RNA_pol_sigma_r3/r4-like"/>
</dbReference>
<evidence type="ECO:0000256" key="4">
    <source>
        <dbReference type="ARBA" id="ARBA00023125"/>
    </source>
</evidence>
<evidence type="ECO:0000259" key="7">
    <source>
        <dbReference type="Pfam" id="PF04545"/>
    </source>
</evidence>
<dbReference type="Gene3D" id="1.10.10.10">
    <property type="entry name" value="Winged helix-like DNA-binding domain superfamily/Winged helix DNA-binding domain"/>
    <property type="match status" value="1"/>
</dbReference>
<dbReference type="GO" id="GO:0003677">
    <property type="term" value="F:DNA binding"/>
    <property type="evidence" value="ECO:0007669"/>
    <property type="project" value="UniProtKB-KW"/>
</dbReference>
<accession>A0A2H3NPW5</accession>
<evidence type="ECO:0000256" key="2">
    <source>
        <dbReference type="ARBA" id="ARBA00023015"/>
    </source>
</evidence>
<dbReference type="NCBIfam" id="TIGR02937">
    <property type="entry name" value="sigma70-ECF"/>
    <property type="match status" value="1"/>
</dbReference>
<dbReference type="GO" id="GO:0006352">
    <property type="term" value="P:DNA-templated transcription initiation"/>
    <property type="evidence" value="ECO:0007669"/>
    <property type="project" value="InterPro"/>
</dbReference>
<dbReference type="InterPro" id="IPR014284">
    <property type="entry name" value="RNA_pol_sigma-70_dom"/>
</dbReference>
<organism evidence="8 9">
    <name type="scientific">Longimonas halophila</name>
    <dbReference type="NCBI Taxonomy" id="1469170"/>
    <lineage>
        <taxon>Bacteria</taxon>
        <taxon>Pseudomonadati</taxon>
        <taxon>Rhodothermota</taxon>
        <taxon>Rhodothermia</taxon>
        <taxon>Rhodothermales</taxon>
        <taxon>Salisaetaceae</taxon>
        <taxon>Longimonas</taxon>
    </lineage>
</organism>
<dbReference type="CDD" id="cd06171">
    <property type="entry name" value="Sigma70_r4"/>
    <property type="match status" value="1"/>
</dbReference>
<evidence type="ECO:0008006" key="10">
    <source>
        <dbReference type="Google" id="ProtNLM"/>
    </source>
</evidence>
<dbReference type="RefSeq" id="WP_098061281.1">
    <property type="nucleotide sequence ID" value="NZ_PDEP01000002.1"/>
</dbReference>
<dbReference type="PANTHER" id="PTHR43133:SF62">
    <property type="entry name" value="RNA POLYMERASE SIGMA FACTOR SIGZ"/>
    <property type="match status" value="1"/>
</dbReference>
<keyword evidence="2" id="KW-0805">Transcription regulation</keyword>
<reference evidence="8 9" key="1">
    <citation type="submission" date="2017-10" db="EMBL/GenBank/DDBJ databases">
        <title>Draft genome of Longimonas halophila.</title>
        <authorList>
            <person name="Goh K.M."/>
            <person name="Shamsir M.S."/>
            <person name="Lim S.W."/>
        </authorList>
    </citation>
    <scope>NUCLEOTIDE SEQUENCE [LARGE SCALE GENOMIC DNA]</scope>
    <source>
        <strain evidence="8 9">KCTC 42399</strain>
    </source>
</reference>
<dbReference type="SUPFAM" id="SSF88659">
    <property type="entry name" value="Sigma3 and sigma4 domains of RNA polymerase sigma factors"/>
    <property type="match status" value="1"/>
</dbReference>
<keyword evidence="3" id="KW-0731">Sigma factor</keyword>
<dbReference type="Pfam" id="PF04545">
    <property type="entry name" value="Sigma70_r4"/>
    <property type="match status" value="1"/>
</dbReference>
<evidence type="ECO:0000313" key="9">
    <source>
        <dbReference type="Proteomes" id="UP000221024"/>
    </source>
</evidence>
<evidence type="ECO:0000256" key="5">
    <source>
        <dbReference type="ARBA" id="ARBA00023163"/>
    </source>
</evidence>
<keyword evidence="9" id="KW-1185">Reference proteome</keyword>
<dbReference type="AlphaFoldDB" id="A0A2H3NPW5"/>
<dbReference type="SUPFAM" id="SSF88946">
    <property type="entry name" value="Sigma2 domain of RNA polymerase sigma factors"/>
    <property type="match status" value="1"/>
</dbReference>
<dbReference type="InterPro" id="IPR013325">
    <property type="entry name" value="RNA_pol_sigma_r2"/>
</dbReference>
<keyword evidence="4" id="KW-0238">DNA-binding</keyword>
<evidence type="ECO:0000259" key="6">
    <source>
        <dbReference type="Pfam" id="PF04542"/>
    </source>
</evidence>
<name>A0A2H3NPW5_9BACT</name>
<dbReference type="InterPro" id="IPR039425">
    <property type="entry name" value="RNA_pol_sigma-70-like"/>
</dbReference>
<sequence length="204" mass="23986">MYTLLLVFLIAFAIGLAYSRAQEVEWMRRIQEGDEEALRNLYRTYKSLIFGLLLSILNDRQEAEDCLQEVFTQVWENADRFNPERGKPYSFIVTIARNKAIDRTRSKVYKNLQRQDYTINDFAMVPIDTENSPFEEATRTDRANRLRRALSEIPEKERRVIRIAYFEGLSQSEIAERTGIPLGTVKYRTRQGMMKLRALLTMDN</sequence>
<comment type="caution">
    <text evidence="8">The sequence shown here is derived from an EMBL/GenBank/DDBJ whole genome shotgun (WGS) entry which is preliminary data.</text>
</comment>